<gene>
    <name evidence="3" type="ORF">DPM12_14120</name>
</gene>
<accession>A0A329QJP4</accession>
<feature type="signal peptide" evidence="2">
    <location>
        <begin position="1"/>
        <end position="27"/>
    </location>
</feature>
<feature type="region of interest" description="Disordered" evidence="1">
    <location>
        <begin position="31"/>
        <end position="61"/>
    </location>
</feature>
<dbReference type="Proteomes" id="UP000250462">
    <property type="component" value="Unassembled WGS sequence"/>
</dbReference>
<dbReference type="InterPro" id="IPR050490">
    <property type="entry name" value="Bact_solute-bd_prot1"/>
</dbReference>
<dbReference type="AlphaFoldDB" id="A0A329QJP4"/>
<feature type="chain" id="PRO_5039246283" evidence="2">
    <location>
        <begin position="28"/>
        <end position="449"/>
    </location>
</feature>
<dbReference type="PANTHER" id="PTHR43649">
    <property type="entry name" value="ARABINOSE-BINDING PROTEIN-RELATED"/>
    <property type="match status" value="1"/>
</dbReference>
<proteinExistence type="predicted"/>
<keyword evidence="4" id="KW-1185">Reference proteome</keyword>
<evidence type="ECO:0000313" key="4">
    <source>
        <dbReference type="Proteomes" id="UP000250462"/>
    </source>
</evidence>
<dbReference type="SUPFAM" id="SSF53850">
    <property type="entry name" value="Periplasmic binding protein-like II"/>
    <property type="match status" value="1"/>
</dbReference>
<dbReference type="EMBL" id="QMIG01000015">
    <property type="protein sequence ID" value="RAW12530.1"/>
    <property type="molecule type" value="Genomic_DNA"/>
</dbReference>
<sequence length="449" mass="47270">MIERSTAMRNQRRFVTAAVAATTMVLAACGGDADSDETTEGTGAEGNQADAPAGEDGADLSGTLTLSGTASDRPAVEAVIELFEAEYPDVTVETTFADTEPYQATLRTQLTSGTAPDVFFAWPGNGNPGAVQVLAPNGFLRDLGDRPWADSVPEGMHAVTDVDGTRYLLPMAFSGIGAIYNQAAMDEIGAAAPETWDEVLTLCQTAQDAGKVAFALGNQTNWVTQLINYALAATNVYGADENFVDSMAAGDATFAGSDWVGTMEQYMQMNDAGCFQSDPLGTSYETTIDMVATGDALAVVQGTWAIALLAEQAPDGEFRLAALPATNDPNETVMPGAPSGTFAVNAEPAEPDLALAFIDFMATPEAMNTFAETGGSLPAIPNDQYEVDPALEELIEFQSAGRTVPFMDQLWPNPRVQEAHLTGVQEIFAGETSIGDVLQTMDEAYAKGQ</sequence>
<dbReference type="InterPro" id="IPR006059">
    <property type="entry name" value="SBP"/>
</dbReference>
<dbReference type="PROSITE" id="PS51257">
    <property type="entry name" value="PROKAR_LIPOPROTEIN"/>
    <property type="match status" value="1"/>
</dbReference>
<dbReference type="Pfam" id="PF01547">
    <property type="entry name" value="SBP_bac_1"/>
    <property type="match status" value="1"/>
</dbReference>
<protein>
    <submittedName>
        <fullName evidence="3">Carbohydrate ABC transporter substrate-binding protein</fullName>
    </submittedName>
</protein>
<evidence type="ECO:0000256" key="2">
    <source>
        <dbReference type="SAM" id="SignalP"/>
    </source>
</evidence>
<dbReference type="PANTHER" id="PTHR43649:SF14">
    <property type="entry name" value="BLR3389 PROTEIN"/>
    <property type="match status" value="1"/>
</dbReference>
<evidence type="ECO:0000313" key="3">
    <source>
        <dbReference type="EMBL" id="RAW12530.1"/>
    </source>
</evidence>
<keyword evidence="2" id="KW-0732">Signal</keyword>
<name>A0A329QJP4_9ACTN</name>
<comment type="caution">
    <text evidence="3">The sequence shown here is derived from an EMBL/GenBank/DDBJ whole genome shotgun (WGS) entry which is preliminary data.</text>
</comment>
<reference evidence="3 4" key="1">
    <citation type="submission" date="2018-06" db="EMBL/GenBank/DDBJ databases">
        <title>Phytoactinopolyspora halophila sp. nov., a novel halophilic actinomycete isolated from a saline soil in China.</title>
        <authorList>
            <person name="Tang S.-K."/>
        </authorList>
    </citation>
    <scope>NUCLEOTIDE SEQUENCE [LARGE SCALE GENOMIC DNA]</scope>
    <source>
        <strain evidence="3 4">YIM 96934</strain>
    </source>
</reference>
<organism evidence="3 4">
    <name type="scientific">Phytoactinopolyspora halophila</name>
    <dbReference type="NCBI Taxonomy" id="1981511"/>
    <lineage>
        <taxon>Bacteria</taxon>
        <taxon>Bacillati</taxon>
        <taxon>Actinomycetota</taxon>
        <taxon>Actinomycetes</taxon>
        <taxon>Jiangellales</taxon>
        <taxon>Jiangellaceae</taxon>
        <taxon>Phytoactinopolyspora</taxon>
    </lineage>
</organism>
<dbReference type="Gene3D" id="3.40.190.10">
    <property type="entry name" value="Periplasmic binding protein-like II"/>
    <property type="match status" value="2"/>
</dbReference>
<evidence type="ECO:0000256" key="1">
    <source>
        <dbReference type="SAM" id="MobiDB-lite"/>
    </source>
</evidence>